<name>A0A8K0WFX2_9HYPO</name>
<protein>
    <submittedName>
        <fullName evidence="1">Uncharacterized protein</fullName>
    </submittedName>
</protein>
<sequence length="64" mass="6863">IGEHNIVIALLSAGVYRTISTAYNTLALIHLLPYIRIGLLVGIRGGIVRPTLGRDIRLGNVVVS</sequence>
<dbReference type="Gene3D" id="3.40.50.1580">
    <property type="entry name" value="Nucleoside phosphorylase domain"/>
    <property type="match status" value="1"/>
</dbReference>
<organism evidence="1 2">
    <name type="scientific">Fusarium tricinctum</name>
    <dbReference type="NCBI Taxonomy" id="61284"/>
    <lineage>
        <taxon>Eukaryota</taxon>
        <taxon>Fungi</taxon>
        <taxon>Dikarya</taxon>
        <taxon>Ascomycota</taxon>
        <taxon>Pezizomycotina</taxon>
        <taxon>Sordariomycetes</taxon>
        <taxon>Hypocreomycetidae</taxon>
        <taxon>Hypocreales</taxon>
        <taxon>Nectriaceae</taxon>
        <taxon>Fusarium</taxon>
        <taxon>Fusarium tricinctum species complex</taxon>
    </lineage>
</organism>
<feature type="non-terminal residue" evidence="1">
    <location>
        <position position="1"/>
    </location>
</feature>
<dbReference type="InterPro" id="IPR035994">
    <property type="entry name" value="Nucleoside_phosphorylase_sf"/>
</dbReference>
<accession>A0A8K0WFX2</accession>
<proteinExistence type="predicted"/>
<dbReference type="AlphaFoldDB" id="A0A8K0WFX2"/>
<dbReference type="OrthoDB" id="674604at2759"/>
<dbReference type="GO" id="GO:0003824">
    <property type="term" value="F:catalytic activity"/>
    <property type="evidence" value="ECO:0007669"/>
    <property type="project" value="InterPro"/>
</dbReference>
<keyword evidence="2" id="KW-1185">Reference proteome</keyword>
<dbReference type="GO" id="GO:0009116">
    <property type="term" value="P:nucleoside metabolic process"/>
    <property type="evidence" value="ECO:0007669"/>
    <property type="project" value="InterPro"/>
</dbReference>
<reference evidence="1" key="1">
    <citation type="journal article" date="2021" name="Nat. Commun.">
        <title>Genetic determinants of endophytism in the Arabidopsis root mycobiome.</title>
        <authorList>
            <person name="Mesny F."/>
            <person name="Miyauchi S."/>
            <person name="Thiergart T."/>
            <person name="Pickel B."/>
            <person name="Atanasova L."/>
            <person name="Karlsson M."/>
            <person name="Huettel B."/>
            <person name="Barry K.W."/>
            <person name="Haridas S."/>
            <person name="Chen C."/>
            <person name="Bauer D."/>
            <person name="Andreopoulos W."/>
            <person name="Pangilinan J."/>
            <person name="LaButti K."/>
            <person name="Riley R."/>
            <person name="Lipzen A."/>
            <person name="Clum A."/>
            <person name="Drula E."/>
            <person name="Henrissat B."/>
            <person name="Kohler A."/>
            <person name="Grigoriev I.V."/>
            <person name="Martin F.M."/>
            <person name="Hacquard S."/>
        </authorList>
    </citation>
    <scope>NUCLEOTIDE SEQUENCE</scope>
    <source>
        <strain evidence="1">MPI-SDFR-AT-0068</strain>
    </source>
</reference>
<evidence type="ECO:0000313" key="1">
    <source>
        <dbReference type="EMBL" id="KAH7258033.1"/>
    </source>
</evidence>
<gene>
    <name evidence="1" type="ORF">BKA59DRAFT_390933</name>
</gene>
<evidence type="ECO:0000313" key="2">
    <source>
        <dbReference type="Proteomes" id="UP000813427"/>
    </source>
</evidence>
<dbReference type="EMBL" id="JAGPXF010000002">
    <property type="protein sequence ID" value="KAH7258033.1"/>
    <property type="molecule type" value="Genomic_DNA"/>
</dbReference>
<dbReference type="Proteomes" id="UP000813427">
    <property type="component" value="Unassembled WGS sequence"/>
</dbReference>
<comment type="caution">
    <text evidence="1">The sequence shown here is derived from an EMBL/GenBank/DDBJ whole genome shotgun (WGS) entry which is preliminary data.</text>
</comment>